<keyword evidence="10" id="KW-0325">Glycoprotein</keyword>
<dbReference type="SUPFAM" id="SSF51011">
    <property type="entry name" value="Glycosyl hydrolase domain"/>
    <property type="match status" value="1"/>
</dbReference>
<keyword evidence="7" id="KW-0378">Hydrolase</keyword>
<evidence type="ECO:0000259" key="15">
    <source>
        <dbReference type="PROSITE" id="PS51166"/>
    </source>
</evidence>
<keyword evidence="9" id="KW-1015">Disulfide bond</keyword>
<comment type="catalytic activity">
    <reaction evidence="1">
        <text>Endohydrolysis of (1-&gt;4)-alpha-D-glucosidic linkages in polysaccharides containing three or more (1-&gt;4)-alpha-linked D-glucose units.</text>
        <dbReference type="EC" id="3.2.1.1"/>
    </reaction>
</comment>
<dbReference type="CDD" id="cd11319">
    <property type="entry name" value="AmyAc_euk_AmyA"/>
    <property type="match status" value="1"/>
</dbReference>
<dbReference type="SMART" id="SM01065">
    <property type="entry name" value="CBM_2"/>
    <property type="match status" value="1"/>
</dbReference>
<proteinExistence type="inferred from homology"/>
<gene>
    <name evidence="16" type="ORF">JX265_007695</name>
</gene>
<dbReference type="EC" id="3.2.1.1" evidence="4"/>
<dbReference type="GO" id="GO:2001070">
    <property type="term" value="F:starch binding"/>
    <property type="evidence" value="ECO:0007669"/>
    <property type="project" value="InterPro"/>
</dbReference>
<dbReference type="InterPro" id="IPR017853">
    <property type="entry name" value="GH"/>
</dbReference>
<evidence type="ECO:0000256" key="2">
    <source>
        <dbReference type="ARBA" id="ARBA00001913"/>
    </source>
</evidence>
<evidence type="ECO:0000256" key="14">
    <source>
        <dbReference type="SAM" id="SignalP"/>
    </source>
</evidence>
<evidence type="ECO:0000256" key="5">
    <source>
        <dbReference type="ARBA" id="ARBA00022723"/>
    </source>
</evidence>
<comment type="caution">
    <text evidence="16">The sequence shown here is derived from an EMBL/GenBank/DDBJ whole genome shotgun (WGS) entry which is preliminary data.</text>
</comment>
<evidence type="ECO:0000256" key="10">
    <source>
        <dbReference type="ARBA" id="ARBA00023180"/>
    </source>
</evidence>
<keyword evidence="12" id="KW-0326">Glycosidase</keyword>
<evidence type="ECO:0000256" key="3">
    <source>
        <dbReference type="ARBA" id="ARBA00008061"/>
    </source>
</evidence>
<dbReference type="GO" id="GO:0000272">
    <property type="term" value="P:polysaccharide catabolic process"/>
    <property type="evidence" value="ECO:0007669"/>
    <property type="project" value="UniProtKB-KW"/>
</dbReference>
<reference evidence="16" key="1">
    <citation type="submission" date="2021-03" db="EMBL/GenBank/DDBJ databases">
        <title>Revisited historic fungal species revealed as producer of novel bioactive compounds through whole genome sequencing and comparative genomics.</title>
        <authorList>
            <person name="Vignolle G.A."/>
            <person name="Hochenegger N."/>
            <person name="Mach R.L."/>
            <person name="Mach-Aigner A.R."/>
            <person name="Javad Rahimi M."/>
            <person name="Salim K.A."/>
            <person name="Chan C.M."/>
            <person name="Lim L.B.L."/>
            <person name="Cai F."/>
            <person name="Druzhinina I.S."/>
            <person name="U'Ren J.M."/>
            <person name="Derntl C."/>
        </authorList>
    </citation>
    <scope>NUCLEOTIDE SEQUENCE</scope>
    <source>
        <strain evidence="16">TUCIM 5799</strain>
    </source>
</reference>
<dbReference type="Pfam" id="PF00686">
    <property type="entry name" value="CBM_20"/>
    <property type="match status" value="1"/>
</dbReference>
<organism evidence="16 17">
    <name type="scientific">Neoarthrinium moseri</name>
    <dbReference type="NCBI Taxonomy" id="1658444"/>
    <lineage>
        <taxon>Eukaryota</taxon>
        <taxon>Fungi</taxon>
        <taxon>Dikarya</taxon>
        <taxon>Ascomycota</taxon>
        <taxon>Pezizomycotina</taxon>
        <taxon>Sordariomycetes</taxon>
        <taxon>Xylariomycetidae</taxon>
        <taxon>Amphisphaeriales</taxon>
        <taxon>Apiosporaceae</taxon>
        <taxon>Neoarthrinium</taxon>
    </lineage>
</organism>
<dbReference type="SUPFAM" id="SSF51445">
    <property type="entry name" value="(Trans)glycosidases"/>
    <property type="match status" value="1"/>
</dbReference>
<dbReference type="InterPro" id="IPR002044">
    <property type="entry name" value="CBM20"/>
</dbReference>
<dbReference type="FunFam" id="3.20.20.80:FF:000120">
    <property type="entry name" value="Alpha-amylase A"/>
    <property type="match status" value="1"/>
</dbReference>
<comment type="cofactor">
    <cofactor evidence="2">
        <name>Ca(2+)</name>
        <dbReference type="ChEBI" id="CHEBI:29108"/>
    </cofactor>
</comment>
<dbReference type="FunFam" id="2.60.40.10:FF:000552">
    <property type="entry name" value="Related to glucoamylase"/>
    <property type="match status" value="1"/>
</dbReference>
<dbReference type="GO" id="GO:0004556">
    <property type="term" value="F:alpha-amylase activity"/>
    <property type="evidence" value="ECO:0007669"/>
    <property type="project" value="UniProtKB-EC"/>
</dbReference>
<dbReference type="InterPro" id="IPR013783">
    <property type="entry name" value="Ig-like_fold"/>
</dbReference>
<dbReference type="PROSITE" id="PS51166">
    <property type="entry name" value="CBM20"/>
    <property type="match status" value="1"/>
</dbReference>
<evidence type="ECO:0000256" key="8">
    <source>
        <dbReference type="ARBA" id="ARBA00022837"/>
    </source>
</evidence>
<dbReference type="CDD" id="cd05811">
    <property type="entry name" value="CBM20_glucoamylase"/>
    <property type="match status" value="1"/>
</dbReference>
<evidence type="ECO:0000256" key="12">
    <source>
        <dbReference type="ARBA" id="ARBA00023295"/>
    </source>
</evidence>
<evidence type="ECO:0000256" key="7">
    <source>
        <dbReference type="ARBA" id="ARBA00022801"/>
    </source>
</evidence>
<dbReference type="InterPro" id="IPR034836">
    <property type="entry name" value="CBM20_glucoamylase"/>
</dbReference>
<dbReference type="SMART" id="SM00642">
    <property type="entry name" value="Aamy"/>
    <property type="match status" value="1"/>
</dbReference>
<dbReference type="Gene3D" id="2.60.40.10">
    <property type="entry name" value="Immunoglobulins"/>
    <property type="match status" value="1"/>
</dbReference>
<feature type="signal peptide" evidence="14">
    <location>
        <begin position="1"/>
        <end position="17"/>
    </location>
</feature>
<dbReference type="InterPro" id="IPR006047">
    <property type="entry name" value="GH13_cat_dom"/>
</dbReference>
<keyword evidence="17" id="KW-1185">Reference proteome</keyword>
<dbReference type="Pfam" id="PF00128">
    <property type="entry name" value="Alpha-amylase"/>
    <property type="match status" value="1"/>
</dbReference>
<dbReference type="InterPro" id="IPR013780">
    <property type="entry name" value="Glyco_hydro_b"/>
</dbReference>
<dbReference type="InterPro" id="IPR013784">
    <property type="entry name" value="Carb-bd-like_fold"/>
</dbReference>
<dbReference type="AlphaFoldDB" id="A0A9Q0AMS9"/>
<evidence type="ECO:0000256" key="1">
    <source>
        <dbReference type="ARBA" id="ARBA00000548"/>
    </source>
</evidence>
<evidence type="ECO:0000313" key="17">
    <source>
        <dbReference type="Proteomes" id="UP000829685"/>
    </source>
</evidence>
<dbReference type="Gene3D" id="3.20.20.80">
    <property type="entry name" value="Glycosidases"/>
    <property type="match status" value="1"/>
</dbReference>
<keyword evidence="8" id="KW-0106">Calcium</keyword>
<comment type="similarity">
    <text evidence="3">Belongs to the glycosyl hydrolase 13 family.</text>
</comment>
<dbReference type="SUPFAM" id="SSF49452">
    <property type="entry name" value="Starch-binding domain-like"/>
    <property type="match status" value="1"/>
</dbReference>
<keyword evidence="11" id="KW-0119">Carbohydrate metabolism</keyword>
<evidence type="ECO:0000313" key="16">
    <source>
        <dbReference type="EMBL" id="KAI1866394.1"/>
    </source>
</evidence>
<dbReference type="PANTHER" id="PTHR10357:SF215">
    <property type="entry name" value="ALPHA-AMYLASE 1"/>
    <property type="match status" value="1"/>
</dbReference>
<dbReference type="GO" id="GO:0005509">
    <property type="term" value="F:calcium ion binding"/>
    <property type="evidence" value="ECO:0007669"/>
    <property type="project" value="InterPro"/>
</dbReference>
<name>A0A9Q0AMS9_9PEZI</name>
<dbReference type="Pfam" id="PF09260">
    <property type="entry name" value="A_amylase_dom_C"/>
    <property type="match status" value="1"/>
</dbReference>
<dbReference type="EMBL" id="JAFIMR010000020">
    <property type="protein sequence ID" value="KAI1866394.1"/>
    <property type="molecule type" value="Genomic_DNA"/>
</dbReference>
<evidence type="ECO:0000256" key="6">
    <source>
        <dbReference type="ARBA" id="ARBA00022729"/>
    </source>
</evidence>
<dbReference type="InterPro" id="IPR015340">
    <property type="entry name" value="A_amylase_C_dom"/>
</dbReference>
<sequence length="599" mass="64303">MKSTYLLSALWAAATQGLSTADWQKQSIYQIVTDRFARTDGSTTASCDLTRYCGGTWRGIINHLDYIQGMGFTAIWISPVVTNILEGSGGTSYHGYWAQDISTVNSNFGSGDDLKALADALHNRGMYLMVDVVTNHMGSPNAASSVDYSIYNPFNSQSDFHSPCDINYNDDNSVITCWQVLSSPSLPDLKTEDTSIRSTWNDWITPLISKYGIDGLRMDSTKHIEKDFWPGWVSASGVYNMGEVYDGDPSKFPDWLNYISGLVNYPVYYWITRAFQSSSGSISDLVSGINTMKGSMKTSTMGSFMENHDQVRFASLTSDVNLIKNAIAFTVLADGIPIIYYGQEQQYSGGADPNNREPLWTSGYNTNSALYKFITAVNKIRSTAISKSTAYISYQANPLYSDSHVIAMKKGDVVGVFTNIGGSSSSSVSLSGFTASQALVDAISCTSYTADSSGRLTLAVGPAPVVLLPSSYGLCTGSGGTTTATAPAGTATACSTVPVTFTETKSTNYGEIIKIVGNVAALGSWDTSKAVALSAASYTTARPVWTGTVRFTPGATVQYKYILVSSSGAVTWEADPNHTYTVPTSCTAAEAAVSDTWQS</sequence>
<feature type="domain" description="CBM20" evidence="15">
    <location>
        <begin position="491"/>
        <end position="599"/>
    </location>
</feature>
<dbReference type="PANTHER" id="PTHR10357">
    <property type="entry name" value="ALPHA-AMYLASE FAMILY MEMBER"/>
    <property type="match status" value="1"/>
</dbReference>
<protein>
    <recommendedName>
        <fullName evidence="4">alpha-amylase</fullName>
        <ecNumber evidence="4">3.2.1.1</ecNumber>
    </recommendedName>
</protein>
<feature type="chain" id="PRO_5040388334" description="alpha-amylase" evidence="14">
    <location>
        <begin position="18"/>
        <end position="599"/>
    </location>
</feature>
<evidence type="ECO:0000256" key="11">
    <source>
        <dbReference type="ARBA" id="ARBA00023277"/>
    </source>
</evidence>
<keyword evidence="5" id="KW-0479">Metal-binding</keyword>
<accession>A0A9Q0AMS9</accession>
<keyword evidence="6 14" id="KW-0732">Signal</keyword>
<evidence type="ECO:0000256" key="13">
    <source>
        <dbReference type="ARBA" id="ARBA00023326"/>
    </source>
</evidence>
<dbReference type="Proteomes" id="UP000829685">
    <property type="component" value="Unassembled WGS sequence"/>
</dbReference>
<evidence type="ECO:0000256" key="9">
    <source>
        <dbReference type="ARBA" id="ARBA00023157"/>
    </source>
</evidence>
<evidence type="ECO:0000256" key="4">
    <source>
        <dbReference type="ARBA" id="ARBA00012595"/>
    </source>
</evidence>
<dbReference type="Gene3D" id="2.60.40.1180">
    <property type="entry name" value="Golgi alpha-mannosidase II"/>
    <property type="match status" value="1"/>
</dbReference>
<keyword evidence="13" id="KW-0624">Polysaccharide degradation</keyword>